<keyword evidence="2" id="KW-0378">Hydrolase</keyword>
<comment type="catalytic activity">
    <reaction evidence="3">
        <text>ATP + H2O = ADP + phosphate + H(+)</text>
        <dbReference type="Rhea" id="RHEA:13065"/>
        <dbReference type="ChEBI" id="CHEBI:15377"/>
        <dbReference type="ChEBI" id="CHEBI:15378"/>
        <dbReference type="ChEBI" id="CHEBI:30616"/>
        <dbReference type="ChEBI" id="CHEBI:43474"/>
        <dbReference type="ChEBI" id="CHEBI:456216"/>
        <dbReference type="EC" id="3.6.4.13"/>
    </reaction>
</comment>
<name>A0A9Q1QVE3_9SOLA</name>
<dbReference type="EC" id="3.6.4.13" evidence="1"/>
<comment type="caution">
    <text evidence="4">The sequence shown here is derived from an EMBL/GenBank/DDBJ whole genome shotgun (WGS) entry which is preliminary data.</text>
</comment>
<dbReference type="PANTHER" id="PTHR18934:SF246">
    <property type="entry name" value="DEXH-BOX ATP-DEPENDENT RNA HELICASE DEXH4, CHLOROPLASTIC-RELATED"/>
    <property type="match status" value="1"/>
</dbReference>
<gene>
    <name evidence="4" type="ORF">K7X08_028892</name>
</gene>
<organism evidence="4 5">
    <name type="scientific">Anisodus acutangulus</name>
    <dbReference type="NCBI Taxonomy" id="402998"/>
    <lineage>
        <taxon>Eukaryota</taxon>
        <taxon>Viridiplantae</taxon>
        <taxon>Streptophyta</taxon>
        <taxon>Embryophyta</taxon>
        <taxon>Tracheophyta</taxon>
        <taxon>Spermatophyta</taxon>
        <taxon>Magnoliopsida</taxon>
        <taxon>eudicotyledons</taxon>
        <taxon>Gunneridae</taxon>
        <taxon>Pentapetalae</taxon>
        <taxon>asterids</taxon>
        <taxon>lamiids</taxon>
        <taxon>Solanales</taxon>
        <taxon>Solanaceae</taxon>
        <taxon>Solanoideae</taxon>
        <taxon>Hyoscyameae</taxon>
        <taxon>Anisodus</taxon>
    </lineage>
</organism>
<dbReference type="EMBL" id="JAJAGQ010000024">
    <property type="protein sequence ID" value="KAJ8526415.1"/>
    <property type="molecule type" value="Genomic_DNA"/>
</dbReference>
<reference evidence="5" key="1">
    <citation type="journal article" date="2023" name="Proc. Natl. Acad. Sci. U.S.A.">
        <title>Genomic and structural basis for evolution of tropane alkaloid biosynthesis.</title>
        <authorList>
            <person name="Wanga Y.-J."/>
            <person name="Taina T."/>
            <person name="Yua J.-Y."/>
            <person name="Lia J."/>
            <person name="Xua B."/>
            <person name="Chenc J."/>
            <person name="D'Auriad J.C."/>
            <person name="Huanga J.-P."/>
            <person name="Huanga S.-X."/>
        </authorList>
    </citation>
    <scope>NUCLEOTIDE SEQUENCE [LARGE SCALE GENOMIC DNA]</scope>
    <source>
        <strain evidence="5">cv. KIB-2019</strain>
    </source>
</reference>
<dbReference type="Proteomes" id="UP001152561">
    <property type="component" value="Unassembled WGS sequence"/>
</dbReference>
<evidence type="ECO:0000313" key="4">
    <source>
        <dbReference type="EMBL" id="KAJ8526415.1"/>
    </source>
</evidence>
<dbReference type="InterPro" id="IPR002464">
    <property type="entry name" value="DNA/RNA_helicase_DEAH_CS"/>
</dbReference>
<keyword evidence="5" id="KW-1185">Reference proteome</keyword>
<evidence type="ECO:0000313" key="5">
    <source>
        <dbReference type="Proteomes" id="UP001152561"/>
    </source>
</evidence>
<evidence type="ECO:0000256" key="2">
    <source>
        <dbReference type="ARBA" id="ARBA00022801"/>
    </source>
</evidence>
<dbReference type="GO" id="GO:0003724">
    <property type="term" value="F:RNA helicase activity"/>
    <property type="evidence" value="ECO:0007669"/>
    <property type="project" value="UniProtKB-EC"/>
</dbReference>
<dbReference type="GO" id="GO:0003723">
    <property type="term" value="F:RNA binding"/>
    <property type="evidence" value="ECO:0007669"/>
    <property type="project" value="TreeGrafter"/>
</dbReference>
<proteinExistence type="predicted"/>
<sequence length="187" mass="21636">MMKPRNLMKYLNQQGIHSFWVFIYASCKMNSVLHLTAATIQFKGIMIPQPKIPIKKQKVSLKKAQEGRKKLKKYQKMLKSRAALPIADLKGDILHLMEENDVLVICGETGCGKTTQNKAPLLYNWHSFENVFRKYKPGWFSHIIVDEVHERWSQWKEMLFKPKTLTGIGMHASDKLGRMLIDHGGKL</sequence>
<evidence type="ECO:0000256" key="1">
    <source>
        <dbReference type="ARBA" id="ARBA00012552"/>
    </source>
</evidence>
<dbReference type="GO" id="GO:0016787">
    <property type="term" value="F:hydrolase activity"/>
    <property type="evidence" value="ECO:0007669"/>
    <property type="project" value="UniProtKB-KW"/>
</dbReference>
<evidence type="ECO:0000256" key="3">
    <source>
        <dbReference type="ARBA" id="ARBA00047984"/>
    </source>
</evidence>
<dbReference type="PANTHER" id="PTHR18934">
    <property type="entry name" value="ATP-DEPENDENT RNA HELICASE"/>
    <property type="match status" value="1"/>
</dbReference>
<dbReference type="OrthoDB" id="10253254at2759"/>
<protein>
    <recommendedName>
        <fullName evidence="1">RNA helicase</fullName>
        <ecNumber evidence="1">3.6.4.13</ecNumber>
    </recommendedName>
</protein>
<accession>A0A9Q1QVE3</accession>
<dbReference type="Gene3D" id="3.40.50.300">
    <property type="entry name" value="P-loop containing nucleotide triphosphate hydrolases"/>
    <property type="match status" value="1"/>
</dbReference>
<dbReference type="InterPro" id="IPR027417">
    <property type="entry name" value="P-loop_NTPase"/>
</dbReference>
<dbReference type="PROSITE" id="PS00690">
    <property type="entry name" value="DEAH_ATP_HELICASE"/>
    <property type="match status" value="1"/>
</dbReference>
<dbReference type="AlphaFoldDB" id="A0A9Q1QVE3"/>
<dbReference type="SUPFAM" id="SSF52540">
    <property type="entry name" value="P-loop containing nucleoside triphosphate hydrolases"/>
    <property type="match status" value="1"/>
</dbReference>